<reference evidence="1" key="1">
    <citation type="submission" date="2019-03" db="EMBL/GenBank/DDBJ databases">
        <title>Single cell metagenomics reveals metabolic interactions within the superorganism composed of flagellate Streblomastix strix and complex community of Bacteroidetes bacteria on its surface.</title>
        <authorList>
            <person name="Treitli S.C."/>
            <person name="Kolisko M."/>
            <person name="Husnik F."/>
            <person name="Keeling P."/>
            <person name="Hampl V."/>
        </authorList>
    </citation>
    <scope>NUCLEOTIDE SEQUENCE</scope>
    <source>
        <strain evidence="1">STM</strain>
    </source>
</reference>
<dbReference type="EMBL" id="SNRY01000935">
    <property type="protein sequence ID" value="KAA6335037.1"/>
    <property type="molecule type" value="Genomic_DNA"/>
</dbReference>
<accession>A0A5J4RMB2</accession>
<comment type="caution">
    <text evidence="1">The sequence shown here is derived from an EMBL/GenBank/DDBJ whole genome shotgun (WGS) entry which is preliminary data.</text>
</comment>
<organism evidence="1">
    <name type="scientific">termite gut metagenome</name>
    <dbReference type="NCBI Taxonomy" id="433724"/>
    <lineage>
        <taxon>unclassified sequences</taxon>
        <taxon>metagenomes</taxon>
        <taxon>organismal metagenomes</taxon>
    </lineage>
</organism>
<gene>
    <name evidence="1" type="ORF">EZS27_016700</name>
</gene>
<sequence>MNTNKKAQKATEEKEACKRLVECLKQEHANHDLAGELLRMNMLQIIDTYIQKVRESNRLYYFIIGNGYLAEWEKYCMNEKK</sequence>
<evidence type="ECO:0000313" key="1">
    <source>
        <dbReference type="EMBL" id="KAA6335037.1"/>
    </source>
</evidence>
<dbReference type="AlphaFoldDB" id="A0A5J4RMB2"/>
<name>A0A5J4RMB2_9ZZZZ</name>
<proteinExistence type="predicted"/>
<protein>
    <submittedName>
        <fullName evidence="1">Uncharacterized protein</fullName>
    </submittedName>
</protein>